<gene>
    <name evidence="1" type="ORF">EUGRSUZ_D00558</name>
</gene>
<proteinExistence type="predicted"/>
<sequence>MKSTRIETMEVKSMTPSDEGRDIICGSFYGQWPSKEIGIYLLSKRSKIISKIVTRSRIIVSSSHMKRRNCS</sequence>
<reference evidence="1" key="1">
    <citation type="submission" date="2013-07" db="EMBL/GenBank/DDBJ databases">
        <title>The genome of Eucalyptus grandis.</title>
        <authorList>
            <person name="Schmutz J."/>
            <person name="Hayes R."/>
            <person name="Myburg A."/>
            <person name="Tuskan G."/>
            <person name="Grattapaglia D."/>
            <person name="Rokhsar D.S."/>
        </authorList>
    </citation>
    <scope>NUCLEOTIDE SEQUENCE</scope>
    <source>
        <tissue evidence="1">Leaf extractions</tissue>
    </source>
</reference>
<name>A0A059CCR6_EUCGR</name>
<protein>
    <submittedName>
        <fullName evidence="1">Uncharacterized protein</fullName>
    </submittedName>
</protein>
<dbReference type="InParanoid" id="A0A059CCR6"/>
<organism evidence="1">
    <name type="scientific">Eucalyptus grandis</name>
    <name type="common">Flooded gum</name>
    <dbReference type="NCBI Taxonomy" id="71139"/>
    <lineage>
        <taxon>Eukaryota</taxon>
        <taxon>Viridiplantae</taxon>
        <taxon>Streptophyta</taxon>
        <taxon>Embryophyta</taxon>
        <taxon>Tracheophyta</taxon>
        <taxon>Spermatophyta</taxon>
        <taxon>Magnoliopsida</taxon>
        <taxon>eudicotyledons</taxon>
        <taxon>Gunneridae</taxon>
        <taxon>Pentapetalae</taxon>
        <taxon>rosids</taxon>
        <taxon>malvids</taxon>
        <taxon>Myrtales</taxon>
        <taxon>Myrtaceae</taxon>
        <taxon>Myrtoideae</taxon>
        <taxon>Eucalypteae</taxon>
        <taxon>Eucalyptus</taxon>
    </lineage>
</organism>
<accession>A0A059CCR6</accession>
<dbReference type="Gramene" id="KCW76172">
    <property type="protein sequence ID" value="KCW76172"/>
    <property type="gene ID" value="EUGRSUZ_D00558"/>
</dbReference>
<dbReference type="EMBL" id="KK198756">
    <property type="protein sequence ID" value="KCW76172.1"/>
    <property type="molecule type" value="Genomic_DNA"/>
</dbReference>
<dbReference type="AlphaFoldDB" id="A0A059CCR6"/>
<evidence type="ECO:0000313" key="1">
    <source>
        <dbReference type="EMBL" id="KCW76172.1"/>
    </source>
</evidence>